<evidence type="ECO:0000256" key="1">
    <source>
        <dbReference type="ARBA" id="ARBA00022723"/>
    </source>
</evidence>
<keyword evidence="5" id="KW-0645">Protease</keyword>
<reference evidence="5 6" key="1">
    <citation type="submission" date="2018-06" db="EMBL/GenBank/DDBJ databases">
        <title>Genomic Encyclopedia of Archaeal and Bacterial Type Strains, Phase II (KMG-II): from individual species to whole genera.</title>
        <authorList>
            <person name="Goeker M."/>
        </authorList>
    </citation>
    <scope>NUCLEOTIDE SEQUENCE [LARGE SCALE GENOMIC DNA]</scope>
    <source>
        <strain evidence="5 6">T4</strain>
    </source>
</reference>
<dbReference type="Pfam" id="PF07687">
    <property type="entry name" value="M20_dimer"/>
    <property type="match status" value="1"/>
</dbReference>
<dbReference type="Gene3D" id="3.30.70.360">
    <property type="match status" value="1"/>
</dbReference>
<evidence type="ECO:0000259" key="4">
    <source>
        <dbReference type="Pfam" id="PF07687"/>
    </source>
</evidence>
<evidence type="ECO:0000256" key="3">
    <source>
        <dbReference type="SAM" id="SignalP"/>
    </source>
</evidence>
<dbReference type="PANTHER" id="PTHR43808">
    <property type="entry name" value="ACETYLORNITHINE DEACETYLASE"/>
    <property type="match status" value="1"/>
</dbReference>
<evidence type="ECO:0000313" key="6">
    <source>
        <dbReference type="Proteomes" id="UP000248917"/>
    </source>
</evidence>
<dbReference type="InterPro" id="IPR036264">
    <property type="entry name" value="Bact_exopeptidase_dim_dom"/>
</dbReference>
<dbReference type="SUPFAM" id="SSF53187">
    <property type="entry name" value="Zn-dependent exopeptidases"/>
    <property type="match status" value="1"/>
</dbReference>
<keyword evidence="2" id="KW-0378">Hydrolase</keyword>
<proteinExistence type="predicted"/>
<keyword evidence="1" id="KW-0479">Metal-binding</keyword>
<gene>
    <name evidence="5" type="ORF">CLV31_12525</name>
</gene>
<feature type="signal peptide" evidence="3">
    <location>
        <begin position="1"/>
        <end position="19"/>
    </location>
</feature>
<comment type="caution">
    <text evidence="5">The sequence shown here is derived from an EMBL/GenBank/DDBJ whole genome shotgun (WGS) entry which is preliminary data.</text>
</comment>
<dbReference type="GO" id="GO:0004180">
    <property type="term" value="F:carboxypeptidase activity"/>
    <property type="evidence" value="ECO:0007669"/>
    <property type="project" value="UniProtKB-KW"/>
</dbReference>
<dbReference type="PANTHER" id="PTHR43808:SF32">
    <property type="entry name" value="ARGE_DAPE-RELATED DEACYLASE"/>
    <property type="match status" value="1"/>
</dbReference>
<evidence type="ECO:0000313" key="5">
    <source>
        <dbReference type="EMBL" id="PZV76396.1"/>
    </source>
</evidence>
<dbReference type="SUPFAM" id="SSF55031">
    <property type="entry name" value="Bacterial exopeptidase dimerisation domain"/>
    <property type="match status" value="1"/>
</dbReference>
<accession>A0A326RKK2</accession>
<feature type="domain" description="Peptidase M20 dimerisation" evidence="4">
    <location>
        <begin position="211"/>
        <end position="329"/>
    </location>
</feature>
<dbReference type="Gene3D" id="3.40.630.10">
    <property type="entry name" value="Zn peptidases"/>
    <property type="match status" value="1"/>
</dbReference>
<keyword evidence="6" id="KW-1185">Reference proteome</keyword>
<dbReference type="InterPro" id="IPR050072">
    <property type="entry name" value="Peptidase_M20A"/>
</dbReference>
<dbReference type="AlphaFoldDB" id="A0A326RKK2"/>
<sequence>MKKITLILILAVSPLFSFAQQKLNKDEQKLIELIDKNYKETLSILEEVININSGSLNKEGVREVGRIFEREFQKIGFQTEWVELPAEVNRAGHFVATRKGTKGKKLFLIGHLDTVFEKDMPFTPFTYLNDSTATGQGANDMKGGDVLVLASLKAMHQLGLLDDRTITVYFNGDEESSGNAELSRKDFIERAKQHDIALGYETAQGFSTATVARRGAGGWTLKTTGRQSHSSGVFGQGAGYGAIYEAARILNEFREALAGEKYLTFNPGQFIGGSDVSLDQTSGTGTALGKTNIVAREAVVTGDLRFLGEAQKETARAKMREIVAKNLHQTDAEISFYDYIPSMEPTEGNYALAEFLSQVSQDMGYGPVKPGDPGSRGAGDISFVAEFMDCLDGLGASGSGAHAPGETINMKQFPDLIKRNTIFLYRLTR</sequence>
<dbReference type="RefSeq" id="WP_111395024.1">
    <property type="nucleotide sequence ID" value="NZ_QKTX01000025.1"/>
</dbReference>
<keyword evidence="5" id="KW-0121">Carboxypeptidase</keyword>
<dbReference type="GO" id="GO:0046872">
    <property type="term" value="F:metal ion binding"/>
    <property type="evidence" value="ECO:0007669"/>
    <property type="project" value="UniProtKB-KW"/>
</dbReference>
<feature type="chain" id="PRO_5016408800" evidence="3">
    <location>
        <begin position="20"/>
        <end position="429"/>
    </location>
</feature>
<dbReference type="InterPro" id="IPR011650">
    <property type="entry name" value="Peptidase_M20_dimer"/>
</dbReference>
<dbReference type="Pfam" id="PF01546">
    <property type="entry name" value="Peptidase_M20"/>
    <property type="match status" value="1"/>
</dbReference>
<dbReference type="OrthoDB" id="9783294at2"/>
<protein>
    <submittedName>
        <fullName evidence="5">Glutamate carboxypeptidase</fullName>
    </submittedName>
</protein>
<name>A0A326RKK2_9BACT</name>
<dbReference type="EMBL" id="QKTX01000025">
    <property type="protein sequence ID" value="PZV76396.1"/>
    <property type="molecule type" value="Genomic_DNA"/>
</dbReference>
<organism evidence="5 6">
    <name type="scientific">Algoriphagus aquaeductus</name>
    <dbReference type="NCBI Taxonomy" id="475299"/>
    <lineage>
        <taxon>Bacteria</taxon>
        <taxon>Pseudomonadati</taxon>
        <taxon>Bacteroidota</taxon>
        <taxon>Cytophagia</taxon>
        <taxon>Cytophagales</taxon>
        <taxon>Cyclobacteriaceae</taxon>
        <taxon>Algoriphagus</taxon>
    </lineage>
</organism>
<dbReference type="InterPro" id="IPR002933">
    <property type="entry name" value="Peptidase_M20"/>
</dbReference>
<keyword evidence="3" id="KW-0732">Signal</keyword>
<evidence type="ECO:0000256" key="2">
    <source>
        <dbReference type="ARBA" id="ARBA00022801"/>
    </source>
</evidence>
<dbReference type="Proteomes" id="UP000248917">
    <property type="component" value="Unassembled WGS sequence"/>
</dbReference>